<proteinExistence type="predicted"/>
<sequence length="187" mass="21536">VPQSAITSLYWMVSFAMVVRVGCSLFYSNLRYVRVDCEFPPTYQIPGPYCEYRQDSRLVGTTVPNQVIYVNIEDRRRSNVSLVYPNLCRLTWAPLADEAPKTYTCRVYQGNSWKENSLAVHHSEYIQYIWKTLLSSTLILPFIYRNSSNLLCTKCKVSSMVNITRIVASFAYAPSLSIKYILSIKLN</sequence>
<dbReference type="Ensembl" id="ENSNMLT00000006032.1">
    <property type="protein sequence ID" value="ENSNMLP00000005252.1"/>
    <property type="gene ID" value="ENSNMLG00000003826.1"/>
</dbReference>
<dbReference type="AlphaFoldDB" id="A0A8C6SKQ5"/>
<evidence type="ECO:0000313" key="3">
    <source>
        <dbReference type="Proteomes" id="UP000694523"/>
    </source>
</evidence>
<keyword evidence="3" id="KW-1185">Reference proteome</keyword>
<protein>
    <submittedName>
        <fullName evidence="2">Si:ch211-215c18.3</fullName>
    </submittedName>
</protein>
<dbReference type="Proteomes" id="UP000694523">
    <property type="component" value="Unplaced"/>
</dbReference>
<keyword evidence="1" id="KW-1133">Transmembrane helix</keyword>
<reference evidence="2" key="2">
    <citation type="submission" date="2025-09" db="UniProtKB">
        <authorList>
            <consortium name="Ensembl"/>
        </authorList>
    </citation>
    <scope>IDENTIFICATION</scope>
</reference>
<keyword evidence="1" id="KW-0812">Transmembrane</keyword>
<organism evidence="2 3">
    <name type="scientific">Neogobius melanostomus</name>
    <name type="common">round goby</name>
    <dbReference type="NCBI Taxonomy" id="47308"/>
    <lineage>
        <taxon>Eukaryota</taxon>
        <taxon>Metazoa</taxon>
        <taxon>Chordata</taxon>
        <taxon>Craniata</taxon>
        <taxon>Vertebrata</taxon>
        <taxon>Euteleostomi</taxon>
        <taxon>Actinopterygii</taxon>
        <taxon>Neopterygii</taxon>
        <taxon>Teleostei</taxon>
        <taxon>Neoteleostei</taxon>
        <taxon>Acanthomorphata</taxon>
        <taxon>Gobiaria</taxon>
        <taxon>Gobiiformes</taxon>
        <taxon>Gobioidei</taxon>
        <taxon>Gobiidae</taxon>
        <taxon>Benthophilinae</taxon>
        <taxon>Neogobiini</taxon>
        <taxon>Neogobius</taxon>
    </lineage>
</organism>
<reference evidence="2" key="1">
    <citation type="submission" date="2025-08" db="UniProtKB">
        <authorList>
            <consortium name="Ensembl"/>
        </authorList>
    </citation>
    <scope>IDENTIFICATION</scope>
</reference>
<keyword evidence="1" id="KW-0472">Membrane</keyword>
<evidence type="ECO:0000313" key="2">
    <source>
        <dbReference type="Ensembl" id="ENSNMLP00000005252.1"/>
    </source>
</evidence>
<name>A0A8C6SKQ5_9GOBI</name>
<accession>A0A8C6SKQ5</accession>
<feature type="transmembrane region" description="Helical" evidence="1">
    <location>
        <begin position="6"/>
        <end position="27"/>
    </location>
</feature>
<evidence type="ECO:0000256" key="1">
    <source>
        <dbReference type="SAM" id="Phobius"/>
    </source>
</evidence>